<keyword evidence="4" id="KW-1185">Reference proteome</keyword>
<feature type="signal peptide" evidence="2">
    <location>
        <begin position="1"/>
        <end position="27"/>
    </location>
</feature>
<feature type="chain" id="PRO_5047386564" evidence="2">
    <location>
        <begin position="28"/>
        <end position="113"/>
    </location>
</feature>
<dbReference type="RefSeq" id="WP_169119003.1">
    <property type="nucleotide sequence ID" value="NZ_WTVG02000036.1"/>
</dbReference>
<feature type="region of interest" description="Disordered" evidence="1">
    <location>
        <begin position="25"/>
        <end position="46"/>
    </location>
</feature>
<comment type="caution">
    <text evidence="3">The sequence shown here is derived from an EMBL/GenBank/DDBJ whole genome shotgun (WGS) entry which is preliminary data.</text>
</comment>
<evidence type="ECO:0000256" key="1">
    <source>
        <dbReference type="SAM" id="MobiDB-lite"/>
    </source>
</evidence>
<keyword evidence="2" id="KW-0732">Signal</keyword>
<sequence length="113" mass="11939">MTTKSLNCLVTALLVSVLVWHQPNAHGASHAPHGKEETSTSGGRIRSIHPSASKIVIGNTEYALSRSVRVSGLGPAPVGPERLARGLLVRVTFHTPPDGEQTPIIIAIHVLAE</sequence>
<proteinExistence type="predicted"/>
<dbReference type="Proteomes" id="UP000615989">
    <property type="component" value="Unassembled WGS sequence"/>
</dbReference>
<gene>
    <name evidence="3" type="ORF">GO606_13160</name>
</gene>
<protein>
    <submittedName>
        <fullName evidence="3">Uncharacterized protein</fullName>
    </submittedName>
</protein>
<name>A0ABX1PQU2_9RHOO</name>
<evidence type="ECO:0000313" key="3">
    <source>
        <dbReference type="EMBL" id="NMG25652.1"/>
    </source>
</evidence>
<reference evidence="3" key="1">
    <citation type="submission" date="2019-12" db="EMBL/GenBank/DDBJ databases">
        <title>Comparative genomics gives insights into the taxonomy of the Azoarcus-Aromatoleum group and reveals separate origins of nif in the plant-associated Azoarcus and non-plant-associated Aromatoleum sub-groups.</title>
        <authorList>
            <person name="Lafos M."/>
            <person name="Maluk M."/>
            <person name="Batista M."/>
            <person name="Junghare M."/>
            <person name="Carmona M."/>
            <person name="Faoro H."/>
            <person name="Cruz L.M."/>
            <person name="Battistoni F."/>
            <person name="De Souza E."/>
            <person name="Pedrosa F."/>
            <person name="Chen W.-M."/>
            <person name="Poole P.S."/>
            <person name="Dixon R.A."/>
            <person name="James E.K."/>
        </authorList>
    </citation>
    <scope>NUCLEOTIDE SEQUENCE</scope>
    <source>
        <strain evidence="3">LuFRes1</strain>
    </source>
</reference>
<dbReference type="EMBL" id="WTVG01000038">
    <property type="protein sequence ID" value="NMG25652.1"/>
    <property type="molecule type" value="Genomic_DNA"/>
</dbReference>
<evidence type="ECO:0000256" key="2">
    <source>
        <dbReference type="SAM" id="SignalP"/>
    </source>
</evidence>
<organism evidence="3 4">
    <name type="scientific">Aromatoleum anaerobium</name>
    <dbReference type="NCBI Taxonomy" id="182180"/>
    <lineage>
        <taxon>Bacteria</taxon>
        <taxon>Pseudomonadati</taxon>
        <taxon>Pseudomonadota</taxon>
        <taxon>Betaproteobacteria</taxon>
        <taxon>Rhodocyclales</taxon>
        <taxon>Rhodocyclaceae</taxon>
        <taxon>Aromatoleum</taxon>
    </lineage>
</organism>
<accession>A0ABX1PQU2</accession>
<evidence type="ECO:0000313" key="4">
    <source>
        <dbReference type="Proteomes" id="UP000615989"/>
    </source>
</evidence>